<dbReference type="CTD" id="6755563"/>
<dbReference type="InterPro" id="IPR036388">
    <property type="entry name" value="WH-like_DNA-bd_sf"/>
</dbReference>
<dbReference type="OMA" id="MPLAPPH"/>
<evidence type="ECO:0000259" key="5">
    <source>
        <dbReference type="Pfam" id="PF00462"/>
    </source>
</evidence>
<dbReference type="Gene3D" id="1.10.10.10">
    <property type="entry name" value="Winged helix-like DNA-binding domain superfamily/Winged helix DNA-binding domain"/>
    <property type="match status" value="1"/>
</dbReference>
<keyword evidence="2" id="KW-1015">Disulfide bond</keyword>
<dbReference type="InterPro" id="IPR006869">
    <property type="entry name" value="DUF547"/>
</dbReference>
<evidence type="ECO:0000313" key="8">
    <source>
        <dbReference type="Proteomes" id="UP000009022"/>
    </source>
</evidence>
<feature type="compositionally biased region" description="Basic and acidic residues" evidence="4">
    <location>
        <begin position="30"/>
        <end position="43"/>
    </location>
</feature>
<comment type="function">
    <text evidence="1">Has a glutathione-disulfide oxidoreductase activity in the presence of NADPH and glutathione reductase. Reduces low molecular weight disulfides and proteins.</text>
</comment>
<evidence type="ECO:0000256" key="4">
    <source>
        <dbReference type="SAM" id="MobiDB-lite"/>
    </source>
</evidence>
<accession>B3S2L2</accession>
<feature type="region of interest" description="Disordered" evidence="4">
    <location>
        <begin position="30"/>
        <end position="74"/>
    </location>
</feature>
<evidence type="ECO:0000256" key="2">
    <source>
        <dbReference type="ARBA" id="ARBA00023157"/>
    </source>
</evidence>
<feature type="domain" description="Glutaredoxin" evidence="5">
    <location>
        <begin position="150"/>
        <end position="209"/>
    </location>
</feature>
<dbReference type="OrthoDB" id="418495at2759"/>
<dbReference type="KEGG" id="tad:TRIADDRAFT_64079"/>
<dbReference type="Gene3D" id="3.40.30.10">
    <property type="entry name" value="Glutaredoxin"/>
    <property type="match status" value="1"/>
</dbReference>
<dbReference type="SUPFAM" id="SSF52833">
    <property type="entry name" value="Thioredoxin-like"/>
    <property type="match status" value="1"/>
</dbReference>
<dbReference type="Pfam" id="PF15692">
    <property type="entry name" value="NKAP"/>
    <property type="match status" value="1"/>
</dbReference>
<dbReference type="EMBL" id="DS985247">
    <property type="protein sequence ID" value="EDV23114.1"/>
    <property type="molecule type" value="Genomic_DNA"/>
</dbReference>
<protein>
    <submittedName>
        <fullName evidence="7">Uncharacterized protein</fullName>
    </submittedName>
</protein>
<dbReference type="InterPro" id="IPR011767">
    <property type="entry name" value="GLR_AS"/>
</dbReference>
<dbReference type="PRINTS" id="PR00160">
    <property type="entry name" value="GLUTAREDOXIN"/>
</dbReference>
<dbReference type="InterPro" id="IPR036249">
    <property type="entry name" value="Thioredoxin-like_sf"/>
</dbReference>
<reference evidence="7 8" key="1">
    <citation type="journal article" date="2008" name="Nature">
        <title>The Trichoplax genome and the nature of placozoans.</title>
        <authorList>
            <person name="Srivastava M."/>
            <person name="Begovic E."/>
            <person name="Chapman J."/>
            <person name="Putnam N.H."/>
            <person name="Hellsten U."/>
            <person name="Kawashima T."/>
            <person name="Kuo A."/>
            <person name="Mitros T."/>
            <person name="Salamov A."/>
            <person name="Carpenter M.L."/>
            <person name="Signorovitch A.Y."/>
            <person name="Moreno M.A."/>
            <person name="Kamm K."/>
            <person name="Grimwood J."/>
            <person name="Schmutz J."/>
            <person name="Shapiro H."/>
            <person name="Grigoriev I.V."/>
            <person name="Buss L.W."/>
            <person name="Schierwater B."/>
            <person name="Dellaporta S.L."/>
            <person name="Rokhsar D.S."/>
        </authorList>
    </citation>
    <scope>NUCLEOTIDE SEQUENCE [LARGE SCALE GENOMIC DNA]</scope>
    <source>
        <strain evidence="7 8">Grell-BS-1999</strain>
    </source>
</reference>
<dbReference type="Proteomes" id="UP000009022">
    <property type="component" value="Unassembled WGS sequence"/>
</dbReference>
<dbReference type="SUPFAM" id="SSF46785">
    <property type="entry name" value="Winged helix' DNA-binding domain"/>
    <property type="match status" value="1"/>
</dbReference>
<evidence type="ECO:0000313" key="7">
    <source>
        <dbReference type="EMBL" id="EDV23114.1"/>
    </source>
</evidence>
<dbReference type="InterPro" id="IPR014025">
    <property type="entry name" value="Glutaredoxin_subgr"/>
</dbReference>
<sequence length="576" mass="66216">MADQPSSSSSNILKVSVNKSLFKNVIKHTEAHNKVQEVNEMWRQHKVSSKVKSKDSTKRKRDSERPKRSKIAKPESTYWTKQLLNVEEADPDRWGHAGYKELYPEEFTPSPISLTSSSSIDSSVDNRKRKKTILNRKKKMYNLTNMKGRVTIYSTTGCPHCKHAKSALNELGIPFVDVNLDNYPQARKEMEEKTNRRTVPQIFFNNIHVGGNDEFSKLEKDRLQELVNEVTNNEPPADAPQIPDPSTAVQSDVSSDIKCEPDEYAVLAKALRESGLVSNHRKNLKWHKKTIIDIDEALKLGQELIDRYFLHPIHGDRKFENGSSYYRFLEDDDDKALNMEFTSECEPRSASEVGEDLRRLILKTYSKYLSNDGKKIDYKGIAESQEFQEYRRAAAELQRVNVATLSKEEKLAFFINIYNALIVHANITVGPPVTVWQRYRYFNTVSYKIGGYNYTLNEIENGLLRGNRKAVGSFRKPFSKDDPRLPIALTELDSRVHFALVCGARSCPPVKTYSSKEIYEQLQSAGEAFLEGDEALQIGEKEVKVSEIFKWYRVDFGTTDEQVYFIKCFLYLYDLM</sequence>
<evidence type="ECO:0000256" key="3">
    <source>
        <dbReference type="ARBA" id="ARBA00023284"/>
    </source>
</evidence>
<name>B3S2L2_TRIAD</name>
<dbReference type="Pfam" id="PF04784">
    <property type="entry name" value="DUF547"/>
    <property type="match status" value="1"/>
</dbReference>
<dbReference type="InterPro" id="IPR036390">
    <property type="entry name" value="WH_DNA-bd_sf"/>
</dbReference>
<dbReference type="PANTHER" id="PTHR34386">
    <property type="entry name" value="GLUTAREDOXIN"/>
    <property type="match status" value="1"/>
</dbReference>
<dbReference type="STRING" id="10228.B3S2L2"/>
<dbReference type="HOGENOM" id="CLU_012751_1_1_1"/>
<dbReference type="Pfam" id="PF00462">
    <property type="entry name" value="Glutaredoxin"/>
    <property type="match status" value="1"/>
</dbReference>
<dbReference type="InParanoid" id="B3S2L2"/>
<keyword evidence="3" id="KW-0676">Redox-active center</keyword>
<dbReference type="GeneID" id="6755563"/>
<dbReference type="PhylomeDB" id="B3S2L2"/>
<dbReference type="RefSeq" id="XP_002114024.1">
    <property type="nucleotide sequence ID" value="XM_002113988.1"/>
</dbReference>
<dbReference type="PANTHER" id="PTHR34386:SF1">
    <property type="entry name" value="GLUTAREDOXIN-LIKE PROTEIN NRDH"/>
    <property type="match status" value="1"/>
</dbReference>
<dbReference type="PROSITE" id="PS51354">
    <property type="entry name" value="GLUTAREDOXIN_2"/>
    <property type="match status" value="1"/>
</dbReference>
<dbReference type="AlphaFoldDB" id="B3S2L2"/>
<dbReference type="InterPro" id="IPR002109">
    <property type="entry name" value="Glutaredoxin"/>
</dbReference>
<evidence type="ECO:0000259" key="6">
    <source>
        <dbReference type="Pfam" id="PF04784"/>
    </source>
</evidence>
<dbReference type="eggNOG" id="ENOG502QS72">
    <property type="taxonomic scope" value="Eukaryota"/>
</dbReference>
<evidence type="ECO:0000256" key="1">
    <source>
        <dbReference type="ARBA" id="ARBA00002549"/>
    </source>
</evidence>
<proteinExistence type="predicted"/>
<dbReference type="InterPro" id="IPR051548">
    <property type="entry name" value="Grx-like_ET"/>
</dbReference>
<gene>
    <name evidence="7" type="ORF">TRIADDRAFT_64079</name>
</gene>
<dbReference type="CDD" id="cd04371">
    <property type="entry name" value="DEP"/>
    <property type="match status" value="1"/>
</dbReference>
<keyword evidence="8" id="KW-1185">Reference proteome</keyword>
<feature type="domain" description="DUF547" evidence="6">
    <location>
        <begin position="403"/>
        <end position="530"/>
    </location>
</feature>
<organism evidence="7 8">
    <name type="scientific">Trichoplax adhaerens</name>
    <name type="common">Trichoplax reptans</name>
    <dbReference type="NCBI Taxonomy" id="10228"/>
    <lineage>
        <taxon>Eukaryota</taxon>
        <taxon>Metazoa</taxon>
        <taxon>Placozoa</taxon>
        <taxon>Uniplacotomia</taxon>
        <taxon>Trichoplacea</taxon>
        <taxon>Trichoplacidae</taxon>
        <taxon>Trichoplax</taxon>
    </lineage>
</organism>
<feature type="compositionally biased region" description="Basic and acidic residues" evidence="4">
    <location>
        <begin position="52"/>
        <end position="66"/>
    </location>
</feature>
<dbReference type="PROSITE" id="PS00195">
    <property type="entry name" value="GLUTAREDOXIN_1"/>
    <property type="match status" value="1"/>
</dbReference>